<accession>A0ABU3QTF1</accession>
<dbReference type="GO" id="GO:0003870">
    <property type="term" value="F:5-aminolevulinate synthase activity"/>
    <property type="evidence" value="ECO:0007669"/>
    <property type="project" value="UniProtKB-EC"/>
</dbReference>
<protein>
    <recommendedName>
        <fullName evidence="3">8-amino-7-oxononanoate synthase</fullName>
        <ecNumber evidence="3">2.3.1.47</ecNumber>
    </recommendedName>
</protein>
<evidence type="ECO:0000256" key="2">
    <source>
        <dbReference type="ARBA" id="ARBA00008392"/>
    </source>
</evidence>
<evidence type="ECO:0000256" key="6">
    <source>
        <dbReference type="ARBA" id="ARBA00047715"/>
    </source>
</evidence>
<dbReference type="NCBIfam" id="TIGR01821">
    <property type="entry name" value="5aminolev_synth"/>
    <property type="match status" value="1"/>
</dbReference>
<evidence type="ECO:0000256" key="3">
    <source>
        <dbReference type="ARBA" id="ARBA00013187"/>
    </source>
</evidence>
<evidence type="ECO:0000256" key="5">
    <source>
        <dbReference type="ARBA" id="ARBA00023315"/>
    </source>
</evidence>
<dbReference type="InterPro" id="IPR015422">
    <property type="entry name" value="PyrdxlP-dep_Trfase_small"/>
</dbReference>
<comment type="similarity">
    <text evidence="2">Belongs to the class-II pyridoxal-phosphate-dependent aminotransferase family.</text>
</comment>
<feature type="domain" description="Aminotransferase class I/classII large" evidence="7">
    <location>
        <begin position="54"/>
        <end position="394"/>
    </location>
</feature>
<dbReference type="InterPro" id="IPR050087">
    <property type="entry name" value="AON_synthase_class-II"/>
</dbReference>
<comment type="cofactor">
    <cofactor evidence="1">
        <name>pyridoxal 5'-phosphate</name>
        <dbReference type="ChEBI" id="CHEBI:597326"/>
    </cofactor>
</comment>
<dbReference type="PANTHER" id="PTHR13693">
    <property type="entry name" value="CLASS II AMINOTRANSFERASE/8-AMINO-7-OXONONANOATE SYNTHASE"/>
    <property type="match status" value="1"/>
</dbReference>
<dbReference type="InterPro" id="IPR015424">
    <property type="entry name" value="PyrdxlP-dep_Trfase"/>
</dbReference>
<dbReference type="SUPFAM" id="SSF53383">
    <property type="entry name" value="PLP-dependent transferases"/>
    <property type="match status" value="1"/>
</dbReference>
<dbReference type="InterPro" id="IPR010961">
    <property type="entry name" value="4pyrrol_synth_NH2levulA_synth"/>
</dbReference>
<dbReference type="RefSeq" id="WP_315880865.1">
    <property type="nucleotide sequence ID" value="NZ_JAWCTQ010000048.1"/>
</dbReference>
<evidence type="ECO:0000256" key="4">
    <source>
        <dbReference type="ARBA" id="ARBA00022679"/>
    </source>
</evidence>
<keyword evidence="5 8" id="KW-0012">Acyltransferase</keyword>
<evidence type="ECO:0000256" key="1">
    <source>
        <dbReference type="ARBA" id="ARBA00001933"/>
    </source>
</evidence>
<dbReference type="EC" id="2.3.1.47" evidence="3"/>
<evidence type="ECO:0000313" key="8">
    <source>
        <dbReference type="EMBL" id="MDT9685828.1"/>
    </source>
</evidence>
<name>A0ABU3QTF1_9ACTN</name>
<dbReference type="PANTHER" id="PTHR13693:SF102">
    <property type="entry name" value="2-AMINO-3-KETOBUTYRATE COENZYME A LIGASE, MITOCHONDRIAL"/>
    <property type="match status" value="1"/>
</dbReference>
<dbReference type="Gene3D" id="3.40.640.10">
    <property type="entry name" value="Type I PLP-dependent aspartate aminotransferase-like (Major domain)"/>
    <property type="match status" value="1"/>
</dbReference>
<evidence type="ECO:0000313" key="9">
    <source>
        <dbReference type="Proteomes" id="UP001250181"/>
    </source>
</evidence>
<dbReference type="EMBL" id="JAWCTQ010000048">
    <property type="protein sequence ID" value="MDT9685828.1"/>
    <property type="molecule type" value="Genomic_DNA"/>
</dbReference>
<dbReference type="CDD" id="cd06454">
    <property type="entry name" value="KBL_like"/>
    <property type="match status" value="1"/>
</dbReference>
<keyword evidence="9" id="KW-1185">Reference proteome</keyword>
<dbReference type="InterPro" id="IPR004839">
    <property type="entry name" value="Aminotransferase_I/II_large"/>
</dbReference>
<proteinExistence type="inferred from homology"/>
<organism evidence="8 9">
    <name type="scientific">Streptomyces tamarix</name>
    <dbReference type="NCBI Taxonomy" id="3078565"/>
    <lineage>
        <taxon>Bacteria</taxon>
        <taxon>Bacillati</taxon>
        <taxon>Actinomycetota</taxon>
        <taxon>Actinomycetes</taxon>
        <taxon>Kitasatosporales</taxon>
        <taxon>Streptomycetaceae</taxon>
        <taxon>Streptomyces</taxon>
    </lineage>
</organism>
<dbReference type="Pfam" id="PF00155">
    <property type="entry name" value="Aminotran_1_2"/>
    <property type="match status" value="1"/>
</dbReference>
<dbReference type="Gene3D" id="3.90.1150.10">
    <property type="entry name" value="Aspartate Aminotransferase, domain 1"/>
    <property type="match status" value="1"/>
</dbReference>
<evidence type="ECO:0000259" key="7">
    <source>
        <dbReference type="Pfam" id="PF00155"/>
    </source>
</evidence>
<keyword evidence="4 8" id="KW-0808">Transferase</keyword>
<gene>
    <name evidence="8" type="primary">hemA</name>
    <name evidence="8" type="ORF">RND61_27735</name>
</gene>
<comment type="catalytic activity">
    <reaction evidence="6">
        <text>6-carboxyhexanoyl-[ACP] + L-alanine + H(+) = (8S)-8-amino-7-oxononanoate + holo-[ACP] + CO2</text>
        <dbReference type="Rhea" id="RHEA:42288"/>
        <dbReference type="Rhea" id="RHEA-COMP:9685"/>
        <dbReference type="Rhea" id="RHEA-COMP:9955"/>
        <dbReference type="ChEBI" id="CHEBI:15378"/>
        <dbReference type="ChEBI" id="CHEBI:16526"/>
        <dbReference type="ChEBI" id="CHEBI:57972"/>
        <dbReference type="ChEBI" id="CHEBI:64479"/>
        <dbReference type="ChEBI" id="CHEBI:78846"/>
        <dbReference type="ChEBI" id="CHEBI:149468"/>
        <dbReference type="EC" id="2.3.1.47"/>
    </reaction>
</comment>
<reference evidence="8 9" key="1">
    <citation type="submission" date="2023-09" db="EMBL/GenBank/DDBJ databases">
        <title>Streptomyces sp. nov.: A antagonism against Alternaria gaisen Producing Streptochlin, Isolated from Tamarix root soil.</title>
        <authorList>
            <person name="Chen Y."/>
        </authorList>
    </citation>
    <scope>NUCLEOTIDE SEQUENCE [LARGE SCALE GENOMIC DNA]</scope>
    <source>
        <strain evidence="8 9">TRM76323</strain>
    </source>
</reference>
<comment type="caution">
    <text evidence="8">The sequence shown here is derived from an EMBL/GenBank/DDBJ whole genome shotgun (WGS) entry which is preliminary data.</text>
</comment>
<sequence length="401" mass="44210">MTASPVTAPQPAFVTFSEKLRLMKSNGLYRSYFPTAHMSTSPGQTLHEGEEIEVWCTNDYLGLSQHPELIRAQIDSTARHGTSMGGSRNIAGTSTTHAELEERLARWHGKERALVFSSGYVANFESLSVLLSEIPGIVAFSDENNHRSLIEGIRRSQCEKRIFPHNDVDALEEQLAACDPDQPKLIVFESVYSMDADMSPVSRICDLAERYNALTYLDETHAIGAMGPTGAGLCEAIGETRPTFVQGVFGKALGTVGGYVAGPDTAVDFIRSHAPGFIFTTSLPQACMDATLKALELVQDGEGLRRRLTDRSLRMKAALRERDIPFLDAAHHIIPVMIPGSERVRRVTDLLLEKHRIYVQPINFPSVPLGTERLRVTVPPYRTDEQIDGFAQALQECLANA</sequence>
<dbReference type="InterPro" id="IPR015421">
    <property type="entry name" value="PyrdxlP-dep_Trfase_major"/>
</dbReference>
<dbReference type="Proteomes" id="UP001250181">
    <property type="component" value="Unassembled WGS sequence"/>
</dbReference>